<keyword evidence="2" id="KW-1185">Reference proteome</keyword>
<evidence type="ECO:0000313" key="2">
    <source>
        <dbReference type="Proteomes" id="UP000054241"/>
    </source>
</evidence>
<gene>
    <name evidence="1" type="ORF">AQI88_40425</name>
</gene>
<accession>A0A101N7D8</accession>
<dbReference type="EMBL" id="LMWL01000097">
    <property type="protein sequence ID" value="KUM87900.1"/>
    <property type="molecule type" value="Genomic_DNA"/>
</dbReference>
<organism evidence="1 2">
    <name type="scientific">Streptomyces cellostaticus</name>
    <dbReference type="NCBI Taxonomy" id="67285"/>
    <lineage>
        <taxon>Bacteria</taxon>
        <taxon>Bacillati</taxon>
        <taxon>Actinomycetota</taxon>
        <taxon>Actinomycetes</taxon>
        <taxon>Kitasatosporales</taxon>
        <taxon>Streptomycetaceae</taxon>
        <taxon>Streptomyces</taxon>
    </lineage>
</organism>
<dbReference type="RefSeq" id="WP_067010544.1">
    <property type="nucleotide sequence ID" value="NZ_BNDU01000004.1"/>
</dbReference>
<proteinExistence type="predicted"/>
<dbReference type="AlphaFoldDB" id="A0A101N7D8"/>
<comment type="caution">
    <text evidence="1">The sequence shown here is derived from an EMBL/GenBank/DDBJ whole genome shotgun (WGS) entry which is preliminary data.</text>
</comment>
<reference evidence="1 2" key="1">
    <citation type="submission" date="2015-10" db="EMBL/GenBank/DDBJ databases">
        <title>Draft genome sequence of Streptomyces cellostaticus DSM 40189, type strain for the species Streptomyces cellostaticus.</title>
        <authorList>
            <person name="Ruckert C."/>
            <person name="Winkler A."/>
            <person name="Kalinowski J."/>
            <person name="Kampfer P."/>
            <person name="Glaeser S."/>
        </authorList>
    </citation>
    <scope>NUCLEOTIDE SEQUENCE [LARGE SCALE GENOMIC DNA]</scope>
    <source>
        <strain evidence="1 2">DSM 40189</strain>
    </source>
</reference>
<name>A0A101N7D8_9ACTN</name>
<sequence>MTLIAVAVLLVVIAVGVVLIHRLNAQHNERIAAFHYSDALPGIGRRLRRHRRRAAEGTADTLNGDSDRG</sequence>
<protein>
    <submittedName>
        <fullName evidence="1">Uncharacterized protein</fullName>
    </submittedName>
</protein>
<dbReference type="STRING" id="67285.AQI88_40425"/>
<dbReference type="Proteomes" id="UP000054241">
    <property type="component" value="Unassembled WGS sequence"/>
</dbReference>
<evidence type="ECO:0000313" key="1">
    <source>
        <dbReference type="EMBL" id="KUM87900.1"/>
    </source>
</evidence>